<keyword evidence="3" id="KW-1185">Reference proteome</keyword>
<dbReference type="Proteomes" id="UP001165296">
    <property type="component" value="Unassembled WGS sequence"/>
</dbReference>
<keyword evidence="1" id="KW-0812">Transmembrane</keyword>
<gene>
    <name evidence="2" type="ORF">LGH74_15640</name>
</gene>
<protein>
    <recommendedName>
        <fullName evidence="4">DUF1440 domain-containing protein</fullName>
    </recommendedName>
</protein>
<keyword evidence="1" id="KW-1133">Transmembrane helix</keyword>
<evidence type="ECO:0000313" key="2">
    <source>
        <dbReference type="EMBL" id="MCB2409424.1"/>
    </source>
</evidence>
<dbReference type="EMBL" id="JAJADR010000004">
    <property type="protein sequence ID" value="MCB2409424.1"/>
    <property type="molecule type" value="Genomic_DNA"/>
</dbReference>
<feature type="transmembrane region" description="Helical" evidence="1">
    <location>
        <begin position="130"/>
        <end position="148"/>
    </location>
</feature>
<name>A0ABS8ATN9_9BACT</name>
<reference evidence="2" key="1">
    <citation type="submission" date="2021-10" db="EMBL/GenBank/DDBJ databases">
        <authorList>
            <person name="Dean J.D."/>
            <person name="Kim M.K."/>
            <person name="Newey C.N."/>
            <person name="Stoker T.S."/>
            <person name="Thompson D.W."/>
            <person name="Grose J.H."/>
        </authorList>
    </citation>
    <scope>NUCLEOTIDE SEQUENCE</scope>
    <source>
        <strain evidence="2">BT178</strain>
    </source>
</reference>
<keyword evidence="1" id="KW-0472">Membrane</keyword>
<evidence type="ECO:0008006" key="4">
    <source>
        <dbReference type="Google" id="ProtNLM"/>
    </source>
</evidence>
<evidence type="ECO:0000313" key="3">
    <source>
        <dbReference type="Proteomes" id="UP001165296"/>
    </source>
</evidence>
<feature type="transmembrane region" description="Helical" evidence="1">
    <location>
        <begin position="90"/>
        <end position="110"/>
    </location>
</feature>
<dbReference type="RefSeq" id="WP_226177078.1">
    <property type="nucleotide sequence ID" value="NZ_JAJADR010000004.1"/>
</dbReference>
<comment type="caution">
    <text evidence="2">The sequence shown here is derived from an EMBL/GenBank/DDBJ whole genome shotgun (WGS) entry which is preliminary data.</text>
</comment>
<organism evidence="2 3">
    <name type="scientific">Hymenobacter lucidus</name>
    <dbReference type="NCBI Taxonomy" id="2880930"/>
    <lineage>
        <taxon>Bacteria</taxon>
        <taxon>Pseudomonadati</taxon>
        <taxon>Bacteroidota</taxon>
        <taxon>Cytophagia</taxon>
        <taxon>Cytophagales</taxon>
        <taxon>Hymenobacteraceae</taxon>
        <taxon>Hymenobacter</taxon>
    </lineage>
</organism>
<sequence>MKHSKPSALPQALASGFAGALVLTAIHETARRISPDAPRMDVLGMRGLRKIIDKAEAPQPNTDTLFNLTMAGDILSNGLYYSLVGRSKKAWGRGALLGLAAGIGGVVLPGPLGLGDAPSSRTPQTKLMTVAWYLLGGLAAAGASRLWSRAAKK</sequence>
<evidence type="ECO:0000256" key="1">
    <source>
        <dbReference type="SAM" id="Phobius"/>
    </source>
</evidence>
<accession>A0ABS8ATN9</accession>
<proteinExistence type="predicted"/>